<feature type="transmembrane region" description="Helical" evidence="7">
    <location>
        <begin position="162"/>
        <end position="195"/>
    </location>
</feature>
<dbReference type="PANTHER" id="PTHR40277">
    <property type="entry name" value="BLL5419 PROTEIN"/>
    <property type="match status" value="1"/>
</dbReference>
<gene>
    <name evidence="8" type="ORF">GCM10023167_17520</name>
</gene>
<protein>
    <recommendedName>
        <fullName evidence="10">Lysylphosphatidylglycerol synthase TM region</fullName>
    </recommendedName>
</protein>
<dbReference type="EMBL" id="BAABGL010000011">
    <property type="protein sequence ID" value="GAA4390743.1"/>
    <property type="molecule type" value="Genomic_DNA"/>
</dbReference>
<comment type="caution">
    <text evidence="8">The sequence shown here is derived from an EMBL/GenBank/DDBJ whole genome shotgun (WGS) entry which is preliminary data.</text>
</comment>
<evidence type="ECO:0000256" key="2">
    <source>
        <dbReference type="ARBA" id="ARBA00022475"/>
    </source>
</evidence>
<evidence type="ECO:0000256" key="4">
    <source>
        <dbReference type="ARBA" id="ARBA00022989"/>
    </source>
</evidence>
<evidence type="ECO:0000256" key="7">
    <source>
        <dbReference type="SAM" id="Phobius"/>
    </source>
</evidence>
<evidence type="ECO:0000256" key="6">
    <source>
        <dbReference type="SAM" id="MobiDB-lite"/>
    </source>
</evidence>
<evidence type="ECO:0000256" key="1">
    <source>
        <dbReference type="ARBA" id="ARBA00004651"/>
    </source>
</evidence>
<name>A0ABP8JH39_9MICO</name>
<feature type="transmembrane region" description="Helical" evidence="7">
    <location>
        <begin position="37"/>
        <end position="55"/>
    </location>
</feature>
<dbReference type="Proteomes" id="UP001500642">
    <property type="component" value="Unassembled WGS sequence"/>
</dbReference>
<feature type="region of interest" description="Disordered" evidence="6">
    <location>
        <begin position="1"/>
        <end position="30"/>
    </location>
</feature>
<feature type="transmembrane region" description="Helical" evidence="7">
    <location>
        <begin position="207"/>
        <end position="230"/>
    </location>
</feature>
<keyword evidence="9" id="KW-1185">Reference proteome</keyword>
<dbReference type="InterPro" id="IPR022791">
    <property type="entry name" value="L-PG_synthase/AglD"/>
</dbReference>
<keyword evidence="4 7" id="KW-1133">Transmembrane helix</keyword>
<accession>A0ABP8JH39</accession>
<keyword evidence="3 7" id="KW-0812">Transmembrane</keyword>
<evidence type="ECO:0000256" key="3">
    <source>
        <dbReference type="ARBA" id="ARBA00022692"/>
    </source>
</evidence>
<evidence type="ECO:0000313" key="9">
    <source>
        <dbReference type="Proteomes" id="UP001500642"/>
    </source>
</evidence>
<feature type="transmembrane region" description="Helical" evidence="7">
    <location>
        <begin position="275"/>
        <end position="299"/>
    </location>
</feature>
<evidence type="ECO:0008006" key="10">
    <source>
        <dbReference type="Google" id="ProtNLM"/>
    </source>
</evidence>
<sequence length="322" mass="32401">MRSDPEVPSGSEVPAGPGVRSEPEALNGSRVPSRTSWLRRVLMLAVTAVLLVLTARLVGTEALLAGWDVLTPTTIAAALGCGLLVTLAQALRWTLLAREKGIPMRYARAVADCWSSSLGNMVLPGGIAGDAARVAVYRGAGDRRWWSPAAALGAERLTSTTLLLSLSAVILAGISARLAVIAGAVAVLALAAALACMRGMAARTAVLVWGAAAVGVGALLGLYLIGMAVLGGPVAPSAAAVGLASMSVPLGVGGWGVREISVGVLAGELAVTAEWAVTAATAFGLLATTSTLPGAVALLPAALRRRRTGAPAVRPSVPAPHR</sequence>
<dbReference type="PANTHER" id="PTHR40277:SF1">
    <property type="entry name" value="BLL5419 PROTEIN"/>
    <property type="match status" value="1"/>
</dbReference>
<keyword evidence="5 7" id="KW-0472">Membrane</keyword>
<comment type="subcellular location">
    <subcellularLocation>
        <location evidence="1">Cell membrane</location>
        <topology evidence="1">Multi-pass membrane protein</topology>
    </subcellularLocation>
</comment>
<keyword evidence="2" id="KW-1003">Cell membrane</keyword>
<evidence type="ECO:0000313" key="8">
    <source>
        <dbReference type="EMBL" id="GAA4390743.1"/>
    </source>
</evidence>
<evidence type="ECO:0000256" key="5">
    <source>
        <dbReference type="ARBA" id="ARBA00023136"/>
    </source>
</evidence>
<proteinExistence type="predicted"/>
<dbReference type="Pfam" id="PF03706">
    <property type="entry name" value="LPG_synthase_TM"/>
    <property type="match status" value="1"/>
</dbReference>
<feature type="transmembrane region" description="Helical" evidence="7">
    <location>
        <begin position="75"/>
        <end position="95"/>
    </location>
</feature>
<reference evidence="9" key="1">
    <citation type="journal article" date="2019" name="Int. J. Syst. Evol. Microbiol.">
        <title>The Global Catalogue of Microorganisms (GCM) 10K type strain sequencing project: providing services to taxonomists for standard genome sequencing and annotation.</title>
        <authorList>
            <consortium name="The Broad Institute Genomics Platform"/>
            <consortium name="The Broad Institute Genome Sequencing Center for Infectious Disease"/>
            <person name="Wu L."/>
            <person name="Ma J."/>
        </authorList>
    </citation>
    <scope>NUCLEOTIDE SEQUENCE [LARGE SCALE GENOMIC DNA]</scope>
    <source>
        <strain evidence="9">JCM 17808</strain>
    </source>
</reference>
<organism evidence="8 9">
    <name type="scientific">Brevibacterium pityocampae</name>
    <dbReference type="NCBI Taxonomy" id="506594"/>
    <lineage>
        <taxon>Bacteria</taxon>
        <taxon>Bacillati</taxon>
        <taxon>Actinomycetota</taxon>
        <taxon>Actinomycetes</taxon>
        <taxon>Micrococcales</taxon>
        <taxon>Brevibacteriaceae</taxon>
        <taxon>Brevibacterium</taxon>
    </lineage>
</organism>